<evidence type="ECO:0000313" key="20">
    <source>
        <dbReference type="EMBL" id="KAK6625478.1"/>
    </source>
</evidence>
<dbReference type="Pfam" id="PF00097">
    <property type="entry name" value="zf-C3HC4"/>
    <property type="match status" value="1"/>
</dbReference>
<keyword evidence="17" id="KW-0175">Coiled coil</keyword>
<dbReference type="PROSITE" id="PS00518">
    <property type="entry name" value="ZF_RING_1"/>
    <property type="match status" value="1"/>
</dbReference>
<dbReference type="SMART" id="SM00184">
    <property type="entry name" value="RING"/>
    <property type="match status" value="1"/>
</dbReference>
<protein>
    <recommendedName>
        <fullName evidence="14">E3 ubiquitin-protein ligase RNF10</fullName>
        <ecNumber evidence="6">2.3.2.27</ecNumber>
    </recommendedName>
    <alternativeName>
        <fullName evidence="15">RING finger protein 10</fullName>
    </alternativeName>
</protein>
<dbReference type="InterPro" id="IPR001841">
    <property type="entry name" value="Znf_RING"/>
</dbReference>
<feature type="region of interest" description="Disordered" evidence="18">
    <location>
        <begin position="589"/>
        <end position="617"/>
    </location>
</feature>
<dbReference type="PANTHER" id="PTHR12983">
    <property type="entry name" value="RING FINGER 10 FAMILY MEMBER"/>
    <property type="match status" value="1"/>
</dbReference>
<comment type="caution">
    <text evidence="20">The sequence shown here is derived from an EMBL/GenBank/DDBJ whole genome shotgun (WGS) entry which is preliminary data.</text>
</comment>
<reference evidence="20 21" key="1">
    <citation type="submission" date="2023-10" db="EMBL/GenBank/DDBJ databases">
        <title>Genomes of two closely related lineages of the louse Polyplax serrata with different host specificities.</title>
        <authorList>
            <person name="Martinu J."/>
            <person name="Tarabai H."/>
            <person name="Stefka J."/>
            <person name="Hypsa V."/>
        </authorList>
    </citation>
    <scope>NUCLEOTIDE SEQUENCE [LARGE SCALE GENOMIC DNA]</scope>
    <source>
        <strain evidence="20">HR10_N</strain>
    </source>
</reference>
<dbReference type="PROSITE" id="PS50089">
    <property type="entry name" value="ZF_RING_2"/>
    <property type="match status" value="1"/>
</dbReference>
<keyword evidence="13" id="KW-0539">Nucleus</keyword>
<accession>A0AAN8S1P9</accession>
<dbReference type="FunFam" id="3.30.40.10:FF:000112">
    <property type="entry name" value="RING finger protein 10"/>
    <property type="match status" value="1"/>
</dbReference>
<dbReference type="AlphaFoldDB" id="A0AAN8S1P9"/>
<keyword evidence="10 16" id="KW-0863">Zinc-finger</keyword>
<organism evidence="20 21">
    <name type="scientific">Polyplax serrata</name>
    <name type="common">Common mouse louse</name>
    <dbReference type="NCBI Taxonomy" id="468196"/>
    <lineage>
        <taxon>Eukaryota</taxon>
        <taxon>Metazoa</taxon>
        <taxon>Ecdysozoa</taxon>
        <taxon>Arthropoda</taxon>
        <taxon>Hexapoda</taxon>
        <taxon>Insecta</taxon>
        <taxon>Pterygota</taxon>
        <taxon>Neoptera</taxon>
        <taxon>Paraneoptera</taxon>
        <taxon>Psocodea</taxon>
        <taxon>Troctomorpha</taxon>
        <taxon>Phthiraptera</taxon>
        <taxon>Anoplura</taxon>
        <taxon>Polyplacidae</taxon>
        <taxon>Polyplax</taxon>
    </lineage>
</organism>
<dbReference type="GO" id="GO:0045944">
    <property type="term" value="P:positive regulation of transcription by RNA polymerase II"/>
    <property type="evidence" value="ECO:0007669"/>
    <property type="project" value="TreeGrafter"/>
</dbReference>
<feature type="compositionally biased region" description="Basic and acidic residues" evidence="18">
    <location>
        <begin position="353"/>
        <end position="367"/>
    </location>
</feature>
<feature type="domain" description="RING-type" evidence="19">
    <location>
        <begin position="195"/>
        <end position="236"/>
    </location>
</feature>
<feature type="coiled-coil region" evidence="17">
    <location>
        <begin position="534"/>
        <end position="561"/>
    </location>
</feature>
<dbReference type="CDD" id="cd16536">
    <property type="entry name" value="RING-HC_RNF10"/>
    <property type="match status" value="1"/>
</dbReference>
<dbReference type="InterPro" id="IPR018957">
    <property type="entry name" value="Znf_C3HC4_RING-type"/>
</dbReference>
<dbReference type="GO" id="GO:0061630">
    <property type="term" value="F:ubiquitin protein ligase activity"/>
    <property type="evidence" value="ECO:0007669"/>
    <property type="project" value="UniProtKB-EC"/>
</dbReference>
<keyword evidence="8" id="KW-0808">Transferase</keyword>
<evidence type="ECO:0000256" key="1">
    <source>
        <dbReference type="ARBA" id="ARBA00000900"/>
    </source>
</evidence>
<evidence type="ECO:0000256" key="7">
    <source>
        <dbReference type="ARBA" id="ARBA00022490"/>
    </source>
</evidence>
<evidence type="ECO:0000256" key="5">
    <source>
        <dbReference type="ARBA" id="ARBA00008117"/>
    </source>
</evidence>
<dbReference type="Proteomes" id="UP001372834">
    <property type="component" value="Unassembled WGS sequence"/>
</dbReference>
<comment type="subcellular location">
    <subcellularLocation>
        <location evidence="3">Cytoplasm</location>
    </subcellularLocation>
    <subcellularLocation>
        <location evidence="2">Nucleus</location>
    </subcellularLocation>
</comment>
<evidence type="ECO:0000256" key="10">
    <source>
        <dbReference type="ARBA" id="ARBA00022771"/>
    </source>
</evidence>
<evidence type="ECO:0000256" key="14">
    <source>
        <dbReference type="ARBA" id="ARBA00035131"/>
    </source>
</evidence>
<comment type="catalytic activity">
    <reaction evidence="1">
        <text>S-ubiquitinyl-[E2 ubiquitin-conjugating enzyme]-L-cysteine + [acceptor protein]-L-lysine = [E2 ubiquitin-conjugating enzyme]-L-cysteine + N(6)-ubiquitinyl-[acceptor protein]-L-lysine.</text>
        <dbReference type="EC" id="2.3.2.27"/>
    </reaction>
</comment>
<keyword evidence="12" id="KW-0862">Zinc</keyword>
<evidence type="ECO:0000256" key="6">
    <source>
        <dbReference type="ARBA" id="ARBA00012483"/>
    </source>
</evidence>
<dbReference type="SUPFAM" id="SSF57850">
    <property type="entry name" value="RING/U-box"/>
    <property type="match status" value="1"/>
</dbReference>
<keyword evidence="7" id="KW-0963">Cytoplasm</keyword>
<evidence type="ECO:0000256" key="9">
    <source>
        <dbReference type="ARBA" id="ARBA00022723"/>
    </source>
</evidence>
<dbReference type="Gene3D" id="3.30.40.10">
    <property type="entry name" value="Zinc/RING finger domain, C3HC4 (zinc finger)"/>
    <property type="match status" value="1"/>
</dbReference>
<evidence type="ECO:0000259" key="19">
    <source>
        <dbReference type="PROSITE" id="PS50089"/>
    </source>
</evidence>
<evidence type="ECO:0000256" key="3">
    <source>
        <dbReference type="ARBA" id="ARBA00004496"/>
    </source>
</evidence>
<evidence type="ECO:0000256" key="16">
    <source>
        <dbReference type="PROSITE-ProRule" id="PRU00175"/>
    </source>
</evidence>
<keyword evidence="11" id="KW-0833">Ubl conjugation pathway</keyword>
<feature type="compositionally biased region" description="Low complexity" evidence="18">
    <location>
        <begin position="598"/>
        <end position="617"/>
    </location>
</feature>
<gene>
    <name evidence="20" type="ORF">RUM43_005776</name>
</gene>
<evidence type="ECO:0000256" key="11">
    <source>
        <dbReference type="ARBA" id="ARBA00022786"/>
    </source>
</evidence>
<dbReference type="GO" id="GO:0005634">
    <property type="term" value="C:nucleus"/>
    <property type="evidence" value="ECO:0007669"/>
    <property type="project" value="UniProtKB-SubCell"/>
</dbReference>
<evidence type="ECO:0000256" key="2">
    <source>
        <dbReference type="ARBA" id="ARBA00004123"/>
    </source>
</evidence>
<dbReference type="PANTHER" id="PTHR12983:SF9">
    <property type="entry name" value="E3 UBIQUITIN-PROTEIN LIGASE RNF10"/>
    <property type="match status" value="1"/>
</dbReference>
<evidence type="ECO:0000256" key="15">
    <source>
        <dbReference type="ARBA" id="ARBA00035390"/>
    </source>
</evidence>
<evidence type="ECO:0000256" key="18">
    <source>
        <dbReference type="SAM" id="MobiDB-lite"/>
    </source>
</evidence>
<dbReference type="EC" id="2.3.2.27" evidence="6"/>
<dbReference type="InterPro" id="IPR039739">
    <property type="entry name" value="MAG2/RNF10"/>
</dbReference>
<feature type="region of interest" description="Disordered" evidence="18">
    <location>
        <begin position="353"/>
        <end position="378"/>
    </location>
</feature>
<dbReference type="EMBL" id="JAWJWE010000037">
    <property type="protein sequence ID" value="KAK6625478.1"/>
    <property type="molecule type" value="Genomic_DNA"/>
</dbReference>
<dbReference type="InterPro" id="IPR017907">
    <property type="entry name" value="Znf_RING_CS"/>
</dbReference>
<keyword evidence="9" id="KW-0479">Metal-binding</keyword>
<proteinExistence type="inferred from homology"/>
<sequence length="731" mass="82697">MLDDYSQMEKKPSGRPVQPAPKPGGTENKKSIDNTNKPFGKYNRRREPALFSNPKNEPPRKCNPSKGGKYADKRPKPHNQYFKCGKANSKVADDYGPELGSVFVSGRKNLNHLLNFQYTPRIISRSNVSWSQNSPPSWFATHKHKYNKEHFLQANCQFVVKQNADYTPHFVDPDLLVEWGHIEQIRLHSGALVSCPICLDIPVAAKITRCGHVYCWSCILHYLALSDKTWRKCPICYEAVHKNDLKSVITMAYSTYNVNEEITFKLMKRDRGSLLPIPVEECNRKVVTGLLSLNETDIDTTYSKLLLASPDDVMSIIQIERMELNSQLLDNEGCPEICFIEQALELLKEREESTRKSYEKETPRDEINPNLEGKVDGQQTTNDISEGLALQFNATMSLREDDGFSRVRHESCGSEVEAINEDEHPNIAAEELEISNSTTTKPFYFYQASDGQHVYLHAMNIKMLELQYGALENCPHEIRGKILEKEGGSMTEGLRKRLRYLQHLPLTCQFEVAEINIAPLVSDDILATFRGQIEARVKRRNRRAREELKREKKINEEVNMMWGRKPAPKLRIESHRQFPLCGSGSEEAFPIFPPPSPSESSVPSRSQSVTSLSSVESPTLESIFGAPTTSQVTKSLENGPSFAQMLKEGTSRDCKRDTLRTERKWAPPVVVDSEGELEGYLPAPDFSQSFSDAIAVALEKANSTQDDTLNKKKKKKKQKVLFVTGMACSAK</sequence>
<evidence type="ECO:0000256" key="8">
    <source>
        <dbReference type="ARBA" id="ARBA00022679"/>
    </source>
</evidence>
<evidence type="ECO:0000256" key="4">
    <source>
        <dbReference type="ARBA" id="ARBA00004906"/>
    </source>
</evidence>
<comment type="pathway">
    <text evidence="4">Protein modification; protein ubiquitination.</text>
</comment>
<evidence type="ECO:0000256" key="17">
    <source>
        <dbReference type="SAM" id="Coils"/>
    </source>
</evidence>
<dbReference type="GO" id="GO:0000976">
    <property type="term" value="F:transcription cis-regulatory region binding"/>
    <property type="evidence" value="ECO:0007669"/>
    <property type="project" value="TreeGrafter"/>
</dbReference>
<feature type="region of interest" description="Disordered" evidence="18">
    <location>
        <begin position="1"/>
        <end position="80"/>
    </location>
</feature>
<name>A0AAN8S1P9_POLSC</name>
<dbReference type="InterPro" id="IPR013083">
    <property type="entry name" value="Znf_RING/FYVE/PHD"/>
</dbReference>
<comment type="similarity">
    <text evidence="5">Belongs to the RNF10 family.</text>
</comment>
<dbReference type="GO" id="GO:0005737">
    <property type="term" value="C:cytoplasm"/>
    <property type="evidence" value="ECO:0007669"/>
    <property type="project" value="UniProtKB-SubCell"/>
</dbReference>
<evidence type="ECO:0000256" key="12">
    <source>
        <dbReference type="ARBA" id="ARBA00022833"/>
    </source>
</evidence>
<dbReference type="GO" id="GO:0008270">
    <property type="term" value="F:zinc ion binding"/>
    <property type="evidence" value="ECO:0007669"/>
    <property type="project" value="UniProtKB-KW"/>
</dbReference>
<evidence type="ECO:0000256" key="13">
    <source>
        <dbReference type="ARBA" id="ARBA00023242"/>
    </source>
</evidence>
<evidence type="ECO:0000313" key="21">
    <source>
        <dbReference type="Proteomes" id="UP001372834"/>
    </source>
</evidence>